<proteinExistence type="predicted"/>
<evidence type="ECO:0000313" key="1">
    <source>
        <dbReference type="EMBL" id="JAH89670.1"/>
    </source>
</evidence>
<sequence>MQNCVLLCKMFDPGLFHVLYMRNANCSFTLFPRNASARTLTEHLALINPSSTHNALL</sequence>
<reference evidence="1" key="1">
    <citation type="submission" date="2014-11" db="EMBL/GenBank/DDBJ databases">
        <authorList>
            <person name="Amaro Gonzalez C."/>
        </authorList>
    </citation>
    <scope>NUCLEOTIDE SEQUENCE</scope>
</reference>
<dbReference type="EMBL" id="GBXM01018907">
    <property type="protein sequence ID" value="JAH89670.1"/>
    <property type="molecule type" value="Transcribed_RNA"/>
</dbReference>
<dbReference type="AlphaFoldDB" id="A0A0E9WJA7"/>
<name>A0A0E9WJA7_ANGAN</name>
<accession>A0A0E9WJA7</accession>
<reference evidence="1" key="2">
    <citation type="journal article" date="2015" name="Fish Shellfish Immunol.">
        <title>Early steps in the European eel (Anguilla anguilla)-Vibrio vulnificus interaction in the gills: Role of the RtxA13 toxin.</title>
        <authorList>
            <person name="Callol A."/>
            <person name="Pajuelo D."/>
            <person name="Ebbesson L."/>
            <person name="Teles M."/>
            <person name="MacKenzie S."/>
            <person name="Amaro C."/>
        </authorList>
    </citation>
    <scope>NUCLEOTIDE SEQUENCE</scope>
</reference>
<organism evidence="1">
    <name type="scientific">Anguilla anguilla</name>
    <name type="common">European freshwater eel</name>
    <name type="synonym">Muraena anguilla</name>
    <dbReference type="NCBI Taxonomy" id="7936"/>
    <lineage>
        <taxon>Eukaryota</taxon>
        <taxon>Metazoa</taxon>
        <taxon>Chordata</taxon>
        <taxon>Craniata</taxon>
        <taxon>Vertebrata</taxon>
        <taxon>Euteleostomi</taxon>
        <taxon>Actinopterygii</taxon>
        <taxon>Neopterygii</taxon>
        <taxon>Teleostei</taxon>
        <taxon>Anguilliformes</taxon>
        <taxon>Anguillidae</taxon>
        <taxon>Anguilla</taxon>
    </lineage>
</organism>
<protein>
    <submittedName>
        <fullName evidence="1">Uncharacterized protein</fullName>
    </submittedName>
</protein>